<dbReference type="GO" id="GO:1990904">
    <property type="term" value="C:ribonucleoprotein complex"/>
    <property type="evidence" value="ECO:0007669"/>
    <property type="project" value="UniProtKB-KW"/>
</dbReference>
<reference evidence="5 6" key="1">
    <citation type="submission" date="2006-10" db="EMBL/GenBank/DDBJ databases">
        <title>The Genome Sequence of Batrachochytrium dendrobatidis JEL423.</title>
        <authorList>
            <consortium name="The Broad Institute Genome Sequencing Platform"/>
            <person name="Birren B."/>
            <person name="Lander E."/>
            <person name="Galagan J."/>
            <person name="Cuomo C."/>
            <person name="Devon K."/>
            <person name="Jaffe D."/>
            <person name="Butler J."/>
            <person name="Alvarez P."/>
            <person name="Gnerre S."/>
            <person name="Grabherr M."/>
            <person name="Kleber M."/>
            <person name="Mauceli E."/>
            <person name="Brockman W."/>
            <person name="Young S."/>
            <person name="LaButti K."/>
            <person name="Sykes S."/>
            <person name="DeCaprio D."/>
            <person name="Crawford M."/>
            <person name="Koehrsen M."/>
            <person name="Engels R."/>
            <person name="Montgomery P."/>
            <person name="Pearson M."/>
            <person name="Howarth C."/>
            <person name="Larson L."/>
            <person name="White J."/>
            <person name="O'Leary S."/>
            <person name="Kodira C."/>
            <person name="Zeng Q."/>
            <person name="Yandava C."/>
            <person name="Alvarado L."/>
            <person name="Longcore J."/>
            <person name="James T."/>
        </authorList>
    </citation>
    <scope>NUCLEOTIDE SEQUENCE [LARGE SCALE GENOMIC DNA]</scope>
    <source>
        <strain evidence="5 6">JEL423</strain>
    </source>
</reference>
<evidence type="ECO:0000313" key="6">
    <source>
        <dbReference type="Proteomes" id="UP000077115"/>
    </source>
</evidence>
<dbReference type="InterPro" id="IPR001911">
    <property type="entry name" value="Ribosomal_bS21"/>
</dbReference>
<dbReference type="Pfam" id="PF01165">
    <property type="entry name" value="Ribosomal_S21"/>
    <property type="match status" value="1"/>
</dbReference>
<dbReference type="GO" id="GO:0005840">
    <property type="term" value="C:ribosome"/>
    <property type="evidence" value="ECO:0007669"/>
    <property type="project" value="UniProtKB-KW"/>
</dbReference>
<dbReference type="Proteomes" id="UP000077115">
    <property type="component" value="Unassembled WGS sequence"/>
</dbReference>
<sequence length="167" mass="19301">MGSFSFDSCNTRHCDEQNKLAEISLLESNMLTISSIRTAWSRLAAGPSMAAPIVFSLLSTPVNITHSSRGFKKHMGESLPQSAGRSVVVKGTNSTQAYFQLRRILEESNFRALVRGQERFESNPDKRRRKRKERDWAIYMAELRRQTAQARDLTKRHEREKEHYRDI</sequence>
<name>A0A177WAM4_BATDL</name>
<dbReference type="VEuPathDB" id="FungiDB:BDEG_20907"/>
<evidence type="ECO:0000256" key="3">
    <source>
        <dbReference type="ARBA" id="ARBA00023274"/>
    </source>
</evidence>
<keyword evidence="2 5" id="KW-0689">Ribosomal protein</keyword>
<dbReference type="OrthoDB" id="2144679at2759"/>
<comment type="similarity">
    <text evidence="1">Belongs to the bacterial ribosomal protein bS21 family.</text>
</comment>
<feature type="region of interest" description="Disordered" evidence="4">
    <location>
        <begin position="148"/>
        <end position="167"/>
    </location>
</feature>
<dbReference type="AlphaFoldDB" id="A0A177WAM4"/>
<gene>
    <name evidence="5" type="ORF">BDEG_20907</name>
</gene>
<dbReference type="GO" id="GO:0003735">
    <property type="term" value="F:structural constituent of ribosome"/>
    <property type="evidence" value="ECO:0007669"/>
    <property type="project" value="InterPro"/>
</dbReference>
<keyword evidence="3" id="KW-0687">Ribonucleoprotein</keyword>
<evidence type="ECO:0000256" key="4">
    <source>
        <dbReference type="SAM" id="MobiDB-lite"/>
    </source>
</evidence>
<evidence type="ECO:0000256" key="1">
    <source>
        <dbReference type="ARBA" id="ARBA00006640"/>
    </source>
</evidence>
<accession>A0A177WAM4</accession>
<dbReference type="EMBL" id="DS022300">
    <property type="protein sequence ID" value="OAJ36772.1"/>
    <property type="molecule type" value="Genomic_DNA"/>
</dbReference>
<evidence type="ECO:0000256" key="2">
    <source>
        <dbReference type="ARBA" id="ARBA00022980"/>
    </source>
</evidence>
<organism evidence="5 6">
    <name type="scientific">Batrachochytrium dendrobatidis (strain JEL423)</name>
    <dbReference type="NCBI Taxonomy" id="403673"/>
    <lineage>
        <taxon>Eukaryota</taxon>
        <taxon>Fungi</taxon>
        <taxon>Fungi incertae sedis</taxon>
        <taxon>Chytridiomycota</taxon>
        <taxon>Chytridiomycota incertae sedis</taxon>
        <taxon>Chytridiomycetes</taxon>
        <taxon>Rhizophydiales</taxon>
        <taxon>Rhizophydiales incertae sedis</taxon>
        <taxon>Batrachochytrium</taxon>
    </lineage>
</organism>
<feature type="compositionally biased region" description="Basic and acidic residues" evidence="4">
    <location>
        <begin position="152"/>
        <end position="167"/>
    </location>
</feature>
<proteinExistence type="inferred from homology"/>
<dbReference type="GO" id="GO:0006412">
    <property type="term" value="P:translation"/>
    <property type="evidence" value="ECO:0007669"/>
    <property type="project" value="InterPro"/>
</dbReference>
<evidence type="ECO:0000313" key="5">
    <source>
        <dbReference type="EMBL" id="OAJ36772.1"/>
    </source>
</evidence>
<dbReference type="STRING" id="403673.A0A177WAM4"/>
<protein>
    <submittedName>
        <fullName evidence="5">Ribosomal protein S21</fullName>
    </submittedName>
</protein>
<reference evidence="5 6" key="2">
    <citation type="submission" date="2016-05" db="EMBL/GenBank/DDBJ databases">
        <title>Lineage-specific infection strategies underlie the spectrum of fungal disease in amphibians.</title>
        <authorList>
            <person name="Cuomo C.A."/>
            <person name="Farrer R.A."/>
            <person name="James T."/>
            <person name="Longcore J."/>
            <person name="Birren B."/>
        </authorList>
    </citation>
    <scope>NUCLEOTIDE SEQUENCE [LARGE SCALE GENOMIC DNA]</scope>
    <source>
        <strain evidence="5 6">JEL423</strain>
    </source>
</reference>